<sequence>MRPLVWLSTSRTCIGRAWSTRVPPGPITLVAANAGMYAATGSVRRNFPSSRSSMSAVLTMGLVIE</sequence>
<accession>A0A6J6RFT4</accession>
<evidence type="ECO:0000313" key="1">
    <source>
        <dbReference type="EMBL" id="CAB4722910.1"/>
    </source>
</evidence>
<gene>
    <name evidence="1" type="ORF">UFOPK2602_01868</name>
</gene>
<protein>
    <submittedName>
        <fullName evidence="1">Unannotated protein</fullName>
    </submittedName>
</protein>
<organism evidence="1">
    <name type="scientific">freshwater metagenome</name>
    <dbReference type="NCBI Taxonomy" id="449393"/>
    <lineage>
        <taxon>unclassified sequences</taxon>
        <taxon>metagenomes</taxon>
        <taxon>ecological metagenomes</taxon>
    </lineage>
</organism>
<proteinExistence type="predicted"/>
<dbReference type="AlphaFoldDB" id="A0A6J6RFT4"/>
<reference evidence="1" key="1">
    <citation type="submission" date="2020-05" db="EMBL/GenBank/DDBJ databases">
        <authorList>
            <person name="Chiriac C."/>
            <person name="Salcher M."/>
            <person name="Ghai R."/>
            <person name="Kavagutti S V."/>
        </authorList>
    </citation>
    <scope>NUCLEOTIDE SEQUENCE</scope>
</reference>
<dbReference type="EMBL" id="CAEZXX010000157">
    <property type="protein sequence ID" value="CAB4722910.1"/>
    <property type="molecule type" value="Genomic_DNA"/>
</dbReference>
<name>A0A6J6RFT4_9ZZZZ</name>